<proteinExistence type="predicted"/>
<dbReference type="EMBL" id="KZ613783">
    <property type="protein sequence ID" value="PMD62545.1"/>
    <property type="molecule type" value="Genomic_DNA"/>
</dbReference>
<gene>
    <name evidence="2" type="ORF">K444DRAFT_344640</name>
</gene>
<keyword evidence="3" id="KW-1185">Reference proteome</keyword>
<feature type="region of interest" description="Disordered" evidence="1">
    <location>
        <begin position="211"/>
        <end position="230"/>
    </location>
</feature>
<protein>
    <submittedName>
        <fullName evidence="2">Uncharacterized protein</fullName>
    </submittedName>
</protein>
<name>A0A2J6THP2_9HELO</name>
<dbReference type="GeneID" id="36580136"/>
<dbReference type="Proteomes" id="UP000235371">
    <property type="component" value="Unassembled WGS sequence"/>
</dbReference>
<evidence type="ECO:0000313" key="3">
    <source>
        <dbReference type="Proteomes" id="UP000235371"/>
    </source>
</evidence>
<accession>A0A2J6THP2</accession>
<evidence type="ECO:0000313" key="2">
    <source>
        <dbReference type="EMBL" id="PMD62545.1"/>
    </source>
</evidence>
<feature type="compositionally biased region" description="Polar residues" evidence="1">
    <location>
        <begin position="65"/>
        <end position="89"/>
    </location>
</feature>
<dbReference type="STRING" id="1095630.A0A2J6THP2"/>
<dbReference type="AlphaFoldDB" id="A0A2J6THP2"/>
<evidence type="ECO:0000256" key="1">
    <source>
        <dbReference type="SAM" id="MobiDB-lite"/>
    </source>
</evidence>
<organism evidence="2 3">
    <name type="scientific">Hyaloscypha bicolor E</name>
    <dbReference type="NCBI Taxonomy" id="1095630"/>
    <lineage>
        <taxon>Eukaryota</taxon>
        <taxon>Fungi</taxon>
        <taxon>Dikarya</taxon>
        <taxon>Ascomycota</taxon>
        <taxon>Pezizomycotina</taxon>
        <taxon>Leotiomycetes</taxon>
        <taxon>Helotiales</taxon>
        <taxon>Hyaloscyphaceae</taxon>
        <taxon>Hyaloscypha</taxon>
        <taxon>Hyaloscypha bicolor</taxon>
    </lineage>
</organism>
<dbReference type="OrthoDB" id="3944545at2759"/>
<reference evidence="2 3" key="1">
    <citation type="submission" date="2016-04" db="EMBL/GenBank/DDBJ databases">
        <title>A degradative enzymes factory behind the ericoid mycorrhizal symbiosis.</title>
        <authorList>
            <consortium name="DOE Joint Genome Institute"/>
            <person name="Martino E."/>
            <person name="Morin E."/>
            <person name="Grelet G."/>
            <person name="Kuo A."/>
            <person name="Kohler A."/>
            <person name="Daghino S."/>
            <person name="Barry K."/>
            <person name="Choi C."/>
            <person name="Cichocki N."/>
            <person name="Clum A."/>
            <person name="Copeland A."/>
            <person name="Hainaut M."/>
            <person name="Haridas S."/>
            <person name="Labutti K."/>
            <person name="Lindquist E."/>
            <person name="Lipzen A."/>
            <person name="Khouja H.-R."/>
            <person name="Murat C."/>
            <person name="Ohm R."/>
            <person name="Olson A."/>
            <person name="Spatafora J."/>
            <person name="Veneault-Fourrey C."/>
            <person name="Henrissat B."/>
            <person name="Grigoriev I."/>
            <person name="Martin F."/>
            <person name="Perotto S."/>
        </authorList>
    </citation>
    <scope>NUCLEOTIDE SEQUENCE [LARGE SCALE GENOMIC DNA]</scope>
    <source>
        <strain evidence="2 3">E</strain>
    </source>
</reference>
<sequence>MSSISDSRKQDEAQLLPAYEALPREERGLSPDARRLFWSLNGPLTTSLWIMETRKMPESRKPYFRQTTGGDATTSLHPASQTPLTEPKVSSVTVSVDKLERWDEDWYGLHREHWDDIDPGTAKEFTDENGEITDAWGALPDFNPDEDEDGTVHLLKCCGIDRPRGKAAKLVAKPDASSGRNFVTIHDYVSAVHPWLIELREDILGAKGLVENDKEPLPSETKLMVDSFDP</sequence>
<dbReference type="RefSeq" id="XP_024739449.1">
    <property type="nucleotide sequence ID" value="XM_024872055.1"/>
</dbReference>
<feature type="region of interest" description="Disordered" evidence="1">
    <location>
        <begin position="60"/>
        <end position="89"/>
    </location>
</feature>
<dbReference type="InParanoid" id="A0A2J6THP2"/>